<sequence length="396" mass="39710">MSVLPRRSEVALLALALALTGCASASGPSAPPSASSAPAGEGHGAVSGAEEVAEPPLQILSVDAHGAVGILDLLDGAATTLDPVGSPTALASDGRYAFVTTEEGAEVIDSGVWTWDHGDHYHYYRAEPRVIGTVPGSGPVVVATGPLSTAGTTGLFFGGSGEAVLLDNAALSRGEIVERLRIDAAAPGLLAPRADGAALVSGGEVRLLDEEGEETGAPAPCPDASGAITTRAGLVVGCADGALLLGESDAVERIPIPGGAPAPAALDGRKGRPTVAGVAPGAGYWLLDTRARAWELVRVDADLVRVVAVDDADGHVVALDAEGRVRVFVDGVEVAVTEPLVSGPAEAAALVVDAQRAYLNDPLGGVVHEIAYADGARVARTLEPAVAPALFTEVGR</sequence>
<reference evidence="3 4" key="1">
    <citation type="submission" date="2023-01" db="EMBL/GenBank/DDBJ databases">
        <title>Characterization of estradiol degrading bacteria Microbacterium sp. MZT7 and reveal degrading genes through genome analysis.</title>
        <authorList>
            <person name="Hao P."/>
            <person name="Gao Y."/>
        </authorList>
    </citation>
    <scope>NUCLEOTIDE SEQUENCE [LARGE SCALE GENOMIC DNA]</scope>
    <source>
        <strain evidence="3 4">MZT7</strain>
    </source>
</reference>
<evidence type="ECO:0000313" key="4">
    <source>
        <dbReference type="Proteomes" id="UP001199642"/>
    </source>
</evidence>
<dbReference type="RefSeq" id="WP_231818867.1">
    <property type="nucleotide sequence ID" value="NZ_CP082781.1"/>
</dbReference>
<feature type="compositionally biased region" description="Low complexity" evidence="1">
    <location>
        <begin position="27"/>
        <end position="40"/>
    </location>
</feature>
<dbReference type="Proteomes" id="UP001199642">
    <property type="component" value="Chromosome"/>
</dbReference>
<evidence type="ECO:0000256" key="1">
    <source>
        <dbReference type="SAM" id="MobiDB-lite"/>
    </source>
</evidence>
<feature type="chain" id="PRO_5046446461" evidence="2">
    <location>
        <begin position="26"/>
        <end position="396"/>
    </location>
</feature>
<keyword evidence="4" id="KW-1185">Reference proteome</keyword>
<dbReference type="EMBL" id="CP082781">
    <property type="protein sequence ID" value="UGS24999.1"/>
    <property type="molecule type" value="Genomic_DNA"/>
</dbReference>
<proteinExistence type="predicted"/>
<feature type="signal peptide" evidence="2">
    <location>
        <begin position="1"/>
        <end position="25"/>
    </location>
</feature>
<keyword evidence="2" id="KW-0732">Signal</keyword>
<dbReference type="PROSITE" id="PS51257">
    <property type="entry name" value="PROKAR_LIPOPROTEIN"/>
    <property type="match status" value="1"/>
</dbReference>
<evidence type="ECO:0000313" key="3">
    <source>
        <dbReference type="EMBL" id="UGS24999.1"/>
    </source>
</evidence>
<feature type="region of interest" description="Disordered" evidence="1">
    <location>
        <begin position="27"/>
        <end position="50"/>
    </location>
</feature>
<name>A0ABY3RMH9_9MICO</name>
<evidence type="ECO:0000256" key="2">
    <source>
        <dbReference type="SAM" id="SignalP"/>
    </source>
</evidence>
<accession>A0ABY3RMH9</accession>
<protein>
    <submittedName>
        <fullName evidence="3">ABC transporter</fullName>
    </submittedName>
</protein>
<organism evidence="3 4">
    <name type="scientific">Microbacterium resistens</name>
    <dbReference type="NCBI Taxonomy" id="156977"/>
    <lineage>
        <taxon>Bacteria</taxon>
        <taxon>Bacillati</taxon>
        <taxon>Actinomycetota</taxon>
        <taxon>Actinomycetes</taxon>
        <taxon>Micrococcales</taxon>
        <taxon>Microbacteriaceae</taxon>
        <taxon>Microbacterium</taxon>
    </lineage>
</organism>
<gene>
    <name evidence="3" type="ORF">K8F61_09780</name>
</gene>